<dbReference type="GO" id="GO:0005737">
    <property type="term" value="C:cytoplasm"/>
    <property type="evidence" value="ECO:0007669"/>
    <property type="project" value="TreeGrafter"/>
</dbReference>
<reference evidence="4" key="1">
    <citation type="journal article" date="2020" name="mSystems">
        <title>Genome- and Community-Level Interaction Insights into Carbon Utilization and Element Cycling Functions of Hydrothermarchaeota in Hydrothermal Sediment.</title>
        <authorList>
            <person name="Zhou Z."/>
            <person name="Liu Y."/>
            <person name="Xu W."/>
            <person name="Pan J."/>
            <person name="Luo Z.H."/>
            <person name="Li M."/>
        </authorList>
    </citation>
    <scope>NUCLEOTIDE SEQUENCE [LARGE SCALE GENOMIC DNA]</scope>
    <source>
        <strain evidence="4">SpSt-23</strain>
    </source>
</reference>
<dbReference type="Gene3D" id="3.40.50.720">
    <property type="entry name" value="NAD(P)-binding Rossmann-like Domain"/>
    <property type="match status" value="1"/>
</dbReference>
<evidence type="ECO:0000259" key="3">
    <source>
        <dbReference type="Pfam" id="PF22725"/>
    </source>
</evidence>
<dbReference type="InterPro" id="IPR000683">
    <property type="entry name" value="Gfo/Idh/MocA-like_OxRdtase_N"/>
</dbReference>
<comment type="caution">
    <text evidence="4">The sequence shown here is derived from an EMBL/GenBank/DDBJ whole genome shotgun (WGS) entry which is preliminary data.</text>
</comment>
<protein>
    <submittedName>
        <fullName evidence="4">Gfo/Idh/MocA family oxidoreductase</fullName>
    </submittedName>
</protein>
<dbReference type="AlphaFoldDB" id="A0A7C2FYG9"/>
<sequence length="410" mass="46201">MGYDKFLKIGFLGSGFVAKFHAKAFKMVRNAEIVAIYSRSLESAKSLATYVESLGFKRPKVYTDIGEFVSDKDLDAVWIMLPNNLHLEATKIIAEEVVQGKSNIKAVAIEKPLARNMREANEMIRLVEKAGLLHGYLENQVFMPSVAKGKEVVWNIGSKYSGRPYLSRAAEEHSGPHNSWFWIPSISGGGVLIDMACHSIEASRHLLLDPSKPKTSLKPVEVYGEIAFLKWVKQPYAEDLKKRFNVDFLKEPAEDYALTVVKYRDEGGNIVVTEARTSWSFIGAGLRLTFEVLGPEYSLSINTLQPELFTFISRNIKIPASEEFVEKQNAEQGLMPVLPDEAFTYGYQAEDAHMVESFLAGKLPYENWYDGKLVVELMMHAYLSAEKGSRIKYDPSSVEDYIPFVARKNK</sequence>
<gene>
    <name evidence="4" type="ORF">ENP55_05835</name>
</gene>
<evidence type="ECO:0000256" key="1">
    <source>
        <dbReference type="ARBA" id="ARBA00023002"/>
    </source>
</evidence>
<evidence type="ECO:0000313" key="4">
    <source>
        <dbReference type="EMBL" id="HEF87785.1"/>
    </source>
</evidence>
<keyword evidence="1" id="KW-0560">Oxidoreductase</keyword>
<evidence type="ECO:0000259" key="2">
    <source>
        <dbReference type="Pfam" id="PF01408"/>
    </source>
</evidence>
<proteinExistence type="predicted"/>
<feature type="domain" description="Gfo/Idh/MocA-like oxidoreductase N-terminal" evidence="2">
    <location>
        <begin position="7"/>
        <end position="132"/>
    </location>
</feature>
<dbReference type="InterPro" id="IPR055170">
    <property type="entry name" value="GFO_IDH_MocA-like_dom"/>
</dbReference>
<organism evidence="4">
    <name type="scientific">Thermosphaera aggregans</name>
    <dbReference type="NCBI Taxonomy" id="54254"/>
    <lineage>
        <taxon>Archaea</taxon>
        <taxon>Thermoproteota</taxon>
        <taxon>Thermoprotei</taxon>
        <taxon>Desulfurococcales</taxon>
        <taxon>Desulfurococcaceae</taxon>
        <taxon>Thermosphaera</taxon>
    </lineage>
</organism>
<dbReference type="SUPFAM" id="SSF55347">
    <property type="entry name" value="Glyceraldehyde-3-phosphate dehydrogenase-like, C-terminal domain"/>
    <property type="match status" value="1"/>
</dbReference>
<dbReference type="GO" id="GO:0000166">
    <property type="term" value="F:nucleotide binding"/>
    <property type="evidence" value="ECO:0007669"/>
    <property type="project" value="InterPro"/>
</dbReference>
<dbReference type="InterPro" id="IPR036291">
    <property type="entry name" value="NAD(P)-bd_dom_sf"/>
</dbReference>
<dbReference type="Pfam" id="PF01408">
    <property type="entry name" value="GFO_IDH_MocA"/>
    <property type="match status" value="1"/>
</dbReference>
<name>A0A7C2FYG9_9CREN</name>
<dbReference type="Pfam" id="PF22725">
    <property type="entry name" value="GFO_IDH_MocA_C3"/>
    <property type="match status" value="1"/>
</dbReference>
<dbReference type="EMBL" id="DSJT01000033">
    <property type="protein sequence ID" value="HEF87785.1"/>
    <property type="molecule type" value="Genomic_DNA"/>
</dbReference>
<dbReference type="SUPFAM" id="SSF51735">
    <property type="entry name" value="NAD(P)-binding Rossmann-fold domains"/>
    <property type="match status" value="1"/>
</dbReference>
<accession>A0A7C2FYG9</accession>
<dbReference type="PANTHER" id="PTHR42840:SF3">
    <property type="entry name" value="BINDING ROSSMANN FOLD OXIDOREDUCTASE, PUTATIVE (AFU_ORTHOLOGUE AFUA_2G10240)-RELATED"/>
    <property type="match status" value="1"/>
</dbReference>
<dbReference type="PANTHER" id="PTHR42840">
    <property type="entry name" value="NAD(P)-BINDING ROSSMANN-FOLD SUPERFAMILY PROTEIN-RELATED"/>
    <property type="match status" value="1"/>
</dbReference>
<feature type="domain" description="GFO/IDH/MocA-like oxidoreductase" evidence="3">
    <location>
        <begin position="161"/>
        <end position="296"/>
    </location>
</feature>
<dbReference type="GO" id="GO:0016491">
    <property type="term" value="F:oxidoreductase activity"/>
    <property type="evidence" value="ECO:0007669"/>
    <property type="project" value="UniProtKB-KW"/>
</dbReference>
<dbReference type="GO" id="GO:0006740">
    <property type="term" value="P:NADPH regeneration"/>
    <property type="evidence" value="ECO:0007669"/>
    <property type="project" value="TreeGrafter"/>
</dbReference>
<dbReference type="Gene3D" id="3.30.360.10">
    <property type="entry name" value="Dihydrodipicolinate Reductase, domain 2"/>
    <property type="match status" value="1"/>
</dbReference>